<organism evidence="2 3">
    <name type="scientific">Acaromyces ingoldii</name>
    <dbReference type="NCBI Taxonomy" id="215250"/>
    <lineage>
        <taxon>Eukaryota</taxon>
        <taxon>Fungi</taxon>
        <taxon>Dikarya</taxon>
        <taxon>Basidiomycota</taxon>
        <taxon>Ustilaginomycotina</taxon>
        <taxon>Exobasidiomycetes</taxon>
        <taxon>Exobasidiales</taxon>
        <taxon>Cryptobasidiaceae</taxon>
        <taxon>Acaromyces</taxon>
    </lineage>
</organism>
<protein>
    <submittedName>
        <fullName evidence="2">Uncharacterized protein</fullName>
    </submittedName>
</protein>
<sequence>MANSSTLAHKSHQRPTNSPVLVSPTRMSIRVMSIIAVLITTKQQKLQYGQWGIQGHPAGFDGSMSEQAYSQVDPQLHPFRPLGVEGQHSRLFEPFSLDPDLLHQNDYAREYDYGTAQAEHHERRRRAKGKKEEAGEDRRKGKGKDKKQSPDQSQTSSSTSSGESHDEPAWADYYPMEPMEWTSRPHEPPIDVDTMIKKRFEFLRKSDASLRGQLGLPNRSKHDTLFRLFAKDCHFSRDWRPVHPRTQVEFERDRNIAKLLVEDARRLLERPDEPPEMIKLCQEVTTAFDKAKDKWGDHAAIKRRIQGLPSVEEQKRMEQILYKHPVKEQLESGEKIDAGPKGAGETFDFALIITKRRDKCLQGKRDAQHKRRHIENARRRSRRAARSHASAEE</sequence>
<feature type="compositionally biased region" description="Low complexity" evidence="1">
    <location>
        <begin position="150"/>
        <end position="162"/>
    </location>
</feature>
<dbReference type="InParanoid" id="A0A316YRL0"/>
<feature type="compositionally biased region" description="Basic and acidic residues" evidence="1">
    <location>
        <begin position="130"/>
        <end position="139"/>
    </location>
</feature>
<evidence type="ECO:0000313" key="3">
    <source>
        <dbReference type="Proteomes" id="UP000245768"/>
    </source>
</evidence>
<evidence type="ECO:0000256" key="1">
    <source>
        <dbReference type="SAM" id="MobiDB-lite"/>
    </source>
</evidence>
<feature type="compositionally biased region" description="Polar residues" evidence="1">
    <location>
        <begin position="1"/>
        <end position="20"/>
    </location>
</feature>
<dbReference type="RefSeq" id="XP_025378506.1">
    <property type="nucleotide sequence ID" value="XM_025519923.1"/>
</dbReference>
<gene>
    <name evidence="2" type="ORF">FA10DRAFT_258714</name>
</gene>
<evidence type="ECO:0000313" key="2">
    <source>
        <dbReference type="EMBL" id="PWN91308.1"/>
    </source>
</evidence>
<proteinExistence type="predicted"/>
<name>A0A316YRL0_9BASI</name>
<reference evidence="2 3" key="1">
    <citation type="journal article" date="2018" name="Mol. Biol. Evol.">
        <title>Broad Genomic Sampling Reveals a Smut Pathogenic Ancestry of the Fungal Clade Ustilaginomycotina.</title>
        <authorList>
            <person name="Kijpornyongpan T."/>
            <person name="Mondo S.J."/>
            <person name="Barry K."/>
            <person name="Sandor L."/>
            <person name="Lee J."/>
            <person name="Lipzen A."/>
            <person name="Pangilinan J."/>
            <person name="LaButti K."/>
            <person name="Hainaut M."/>
            <person name="Henrissat B."/>
            <person name="Grigoriev I.V."/>
            <person name="Spatafora J.W."/>
            <person name="Aime M.C."/>
        </authorList>
    </citation>
    <scope>NUCLEOTIDE SEQUENCE [LARGE SCALE GENOMIC DNA]</scope>
    <source>
        <strain evidence="2 3">MCA 4198</strain>
    </source>
</reference>
<dbReference type="Proteomes" id="UP000245768">
    <property type="component" value="Unassembled WGS sequence"/>
</dbReference>
<feature type="region of interest" description="Disordered" evidence="1">
    <location>
        <begin position="1"/>
        <end position="21"/>
    </location>
</feature>
<feature type="region of interest" description="Disordered" evidence="1">
    <location>
        <begin position="114"/>
        <end position="170"/>
    </location>
</feature>
<dbReference type="GeneID" id="37041839"/>
<dbReference type="AlphaFoldDB" id="A0A316YRL0"/>
<feature type="region of interest" description="Disordered" evidence="1">
    <location>
        <begin position="360"/>
        <end position="393"/>
    </location>
</feature>
<accession>A0A316YRL0</accession>
<keyword evidence="3" id="KW-1185">Reference proteome</keyword>
<dbReference type="EMBL" id="KZ819635">
    <property type="protein sequence ID" value="PWN91308.1"/>
    <property type="molecule type" value="Genomic_DNA"/>
</dbReference>
<feature type="compositionally biased region" description="Basic residues" evidence="1">
    <location>
        <begin position="367"/>
        <end position="386"/>
    </location>
</feature>